<dbReference type="PANTHER" id="PTHR10993">
    <property type="entry name" value="OCTANOYLTRANSFERASE"/>
    <property type="match status" value="1"/>
</dbReference>
<evidence type="ECO:0000313" key="7">
    <source>
        <dbReference type="EMBL" id="RKP03958.1"/>
    </source>
</evidence>
<dbReference type="AlphaFoldDB" id="A0A4P9XEL2"/>
<dbReference type="Proteomes" id="UP000274922">
    <property type="component" value="Unassembled WGS sequence"/>
</dbReference>
<dbReference type="GO" id="GO:0009249">
    <property type="term" value="P:protein lipoylation"/>
    <property type="evidence" value="ECO:0007669"/>
    <property type="project" value="InterPro"/>
</dbReference>
<organism evidence="7 8">
    <name type="scientific">Caulochytrium protostelioides</name>
    <dbReference type="NCBI Taxonomy" id="1555241"/>
    <lineage>
        <taxon>Eukaryota</taxon>
        <taxon>Fungi</taxon>
        <taxon>Fungi incertae sedis</taxon>
        <taxon>Chytridiomycota</taxon>
        <taxon>Chytridiomycota incertae sedis</taxon>
        <taxon>Chytridiomycetes</taxon>
        <taxon>Caulochytriales</taxon>
        <taxon>Caulochytriaceae</taxon>
        <taxon>Caulochytrium</taxon>
    </lineage>
</organism>
<dbReference type="GO" id="GO:0033819">
    <property type="term" value="F:lipoyl(octanoyl) transferase activity"/>
    <property type="evidence" value="ECO:0007669"/>
    <property type="project" value="UniProtKB-EC"/>
</dbReference>
<gene>
    <name evidence="7" type="ORF">CXG81DRAFT_8829</name>
</gene>
<feature type="domain" description="BPL/LPL catalytic" evidence="6">
    <location>
        <begin position="34"/>
        <end position="241"/>
    </location>
</feature>
<proteinExistence type="inferred from homology"/>
<dbReference type="CDD" id="cd16444">
    <property type="entry name" value="LipB"/>
    <property type="match status" value="1"/>
</dbReference>
<dbReference type="InterPro" id="IPR000544">
    <property type="entry name" value="Octanoyltransferase"/>
</dbReference>
<dbReference type="Pfam" id="PF21948">
    <property type="entry name" value="LplA-B_cat"/>
    <property type="match status" value="1"/>
</dbReference>
<dbReference type="EC" id="2.3.1.181" evidence="3"/>
<dbReference type="PROSITE" id="PS01313">
    <property type="entry name" value="LIPB"/>
    <property type="match status" value="1"/>
</dbReference>
<evidence type="ECO:0000256" key="3">
    <source>
        <dbReference type="ARBA" id="ARBA00012334"/>
    </source>
</evidence>
<name>A0A4P9XEL2_9FUNG</name>
<dbReference type="InterPro" id="IPR004143">
    <property type="entry name" value="BPL_LPL_catalytic"/>
</dbReference>
<dbReference type="InterPro" id="IPR045864">
    <property type="entry name" value="aa-tRNA-synth_II/BPL/LPL"/>
</dbReference>
<dbReference type="EMBL" id="ML014115">
    <property type="protein sequence ID" value="RKP03958.1"/>
    <property type="molecule type" value="Genomic_DNA"/>
</dbReference>
<dbReference type="InterPro" id="IPR020605">
    <property type="entry name" value="Octanoyltransferase_CS"/>
</dbReference>
<keyword evidence="5" id="KW-0012">Acyltransferase</keyword>
<dbReference type="UniPathway" id="UPA00538">
    <property type="reaction ID" value="UER00592"/>
</dbReference>
<dbReference type="PROSITE" id="PS51733">
    <property type="entry name" value="BPL_LPL_CATALYTIC"/>
    <property type="match status" value="1"/>
</dbReference>
<evidence type="ECO:0000259" key="6">
    <source>
        <dbReference type="PROSITE" id="PS51733"/>
    </source>
</evidence>
<dbReference type="PANTHER" id="PTHR10993:SF7">
    <property type="entry name" value="LIPOYLTRANSFERASE 2, MITOCHONDRIAL-RELATED"/>
    <property type="match status" value="1"/>
</dbReference>
<protein>
    <recommendedName>
        <fullName evidence="3">lipoyl(octanoyl) transferase</fullName>
        <ecNumber evidence="3">2.3.1.181</ecNumber>
    </recommendedName>
</protein>
<dbReference type="STRING" id="1555241.A0A4P9XEL2"/>
<keyword evidence="4" id="KW-0808">Transferase</keyword>
<keyword evidence="8" id="KW-1185">Reference proteome</keyword>
<sequence>MSRRVGHRHLNGALSYAQILKAQSWLVEQKYRTGLKTDVLLTVEHQHPVFTAGRRLRNQTEEKKRIEQHHAQYYEVQRGGQVTFHGPGQLVGYPILDLRHFDLTARCYVHTLEKLLIRLCQQYGIEAATSDNVGVWVENERKIAAIGVHIAHHMTCHGFALNCTTDLAWYDLIVPCGITDKGVTSVAEELRRRALVGKTADPQAGAEAATPPSLAEPHQADVDAVLPTAVHAFAAEFDCEVAPLQAVDPQLDDRLSIFLDNA</sequence>
<evidence type="ECO:0000313" key="8">
    <source>
        <dbReference type="Proteomes" id="UP000274922"/>
    </source>
</evidence>
<evidence type="ECO:0000256" key="5">
    <source>
        <dbReference type="ARBA" id="ARBA00023315"/>
    </source>
</evidence>
<evidence type="ECO:0000256" key="2">
    <source>
        <dbReference type="ARBA" id="ARBA00007907"/>
    </source>
</evidence>
<accession>A0A4P9XEL2</accession>
<comment type="similarity">
    <text evidence="2">Belongs to the LipB family.</text>
</comment>
<dbReference type="NCBIfam" id="TIGR00214">
    <property type="entry name" value="lipB"/>
    <property type="match status" value="1"/>
</dbReference>
<dbReference type="NCBIfam" id="NF010925">
    <property type="entry name" value="PRK14345.1"/>
    <property type="match status" value="1"/>
</dbReference>
<comment type="pathway">
    <text evidence="1">Protein modification; protein lipoylation via endogenous pathway; protein N(6)-(lipoyl)lysine from octanoyl-[acyl-carrier-protein]: step 1/2.</text>
</comment>
<dbReference type="OrthoDB" id="19908at2759"/>
<dbReference type="Gene3D" id="3.30.930.10">
    <property type="entry name" value="Bira Bifunctional Protein, Domain 2"/>
    <property type="match status" value="1"/>
</dbReference>
<dbReference type="SUPFAM" id="SSF55681">
    <property type="entry name" value="Class II aaRS and biotin synthetases"/>
    <property type="match status" value="1"/>
</dbReference>
<evidence type="ECO:0000256" key="4">
    <source>
        <dbReference type="ARBA" id="ARBA00022679"/>
    </source>
</evidence>
<evidence type="ECO:0000256" key="1">
    <source>
        <dbReference type="ARBA" id="ARBA00004821"/>
    </source>
</evidence>
<reference evidence="8" key="1">
    <citation type="journal article" date="2018" name="Nat. Microbiol.">
        <title>Leveraging single-cell genomics to expand the fungal tree of life.</title>
        <authorList>
            <person name="Ahrendt S.R."/>
            <person name="Quandt C.A."/>
            <person name="Ciobanu D."/>
            <person name="Clum A."/>
            <person name="Salamov A."/>
            <person name="Andreopoulos B."/>
            <person name="Cheng J.F."/>
            <person name="Woyke T."/>
            <person name="Pelin A."/>
            <person name="Henrissat B."/>
            <person name="Reynolds N.K."/>
            <person name="Benny G.L."/>
            <person name="Smith M.E."/>
            <person name="James T.Y."/>
            <person name="Grigoriev I.V."/>
        </authorList>
    </citation>
    <scope>NUCLEOTIDE SEQUENCE [LARGE SCALE GENOMIC DNA]</scope>
    <source>
        <strain evidence="8">ATCC 52028</strain>
    </source>
</reference>